<proteinExistence type="inferred from homology"/>
<keyword evidence="3" id="KW-0067">ATP-binding</keyword>
<evidence type="ECO:0000313" key="5">
    <source>
        <dbReference type="Proteomes" id="UP000501690"/>
    </source>
</evidence>
<dbReference type="Proteomes" id="UP000501690">
    <property type="component" value="Linkage Group LG10"/>
</dbReference>
<accession>A0A4D6NGH2</accession>
<dbReference type="SUPFAM" id="SSF53067">
    <property type="entry name" value="Actin-like ATPase domain"/>
    <property type="match status" value="1"/>
</dbReference>
<sequence>MVNDKKGLVIGIDLGTTYSRVAVWQQQHNSVEIIHNDYSNNITPSCVAFGDQQRFIGDDAADQAAINPENTIFDVVAVEDCLKELNGIFERIMVVDKVRKRKRSS</sequence>
<organism evidence="4 5">
    <name type="scientific">Vigna unguiculata</name>
    <name type="common">Cowpea</name>
    <dbReference type="NCBI Taxonomy" id="3917"/>
    <lineage>
        <taxon>Eukaryota</taxon>
        <taxon>Viridiplantae</taxon>
        <taxon>Streptophyta</taxon>
        <taxon>Embryophyta</taxon>
        <taxon>Tracheophyta</taxon>
        <taxon>Spermatophyta</taxon>
        <taxon>Magnoliopsida</taxon>
        <taxon>eudicotyledons</taxon>
        <taxon>Gunneridae</taxon>
        <taxon>Pentapetalae</taxon>
        <taxon>rosids</taxon>
        <taxon>fabids</taxon>
        <taxon>Fabales</taxon>
        <taxon>Fabaceae</taxon>
        <taxon>Papilionoideae</taxon>
        <taxon>50 kb inversion clade</taxon>
        <taxon>NPAAA clade</taxon>
        <taxon>indigoferoid/millettioid clade</taxon>
        <taxon>Phaseoleae</taxon>
        <taxon>Vigna</taxon>
    </lineage>
</organism>
<gene>
    <name evidence="4" type="ORF">DEO72_LG10g4100</name>
</gene>
<keyword evidence="4" id="KW-0346">Stress response</keyword>
<comment type="similarity">
    <text evidence="1">Belongs to the heat shock protein 70 family.</text>
</comment>
<keyword evidence="5" id="KW-1185">Reference proteome</keyword>
<evidence type="ECO:0000256" key="2">
    <source>
        <dbReference type="ARBA" id="ARBA00022741"/>
    </source>
</evidence>
<dbReference type="InterPro" id="IPR043129">
    <property type="entry name" value="ATPase_NBD"/>
</dbReference>
<dbReference type="FunFam" id="3.30.420.40:FF:000028">
    <property type="entry name" value="heat shock 70 kDa protein-like"/>
    <property type="match status" value="1"/>
</dbReference>
<reference evidence="4 5" key="1">
    <citation type="submission" date="2019-04" db="EMBL/GenBank/DDBJ databases">
        <title>An improved genome assembly and genetic linkage map for asparagus bean, Vigna unguiculata ssp. sesquipedialis.</title>
        <authorList>
            <person name="Xia Q."/>
            <person name="Zhang R."/>
            <person name="Dong Y."/>
        </authorList>
    </citation>
    <scope>NUCLEOTIDE SEQUENCE [LARGE SCALE GENOMIC DNA]</scope>
    <source>
        <tissue evidence="4">Leaf</tissue>
    </source>
</reference>
<dbReference type="PANTHER" id="PTHR45639">
    <property type="entry name" value="HSC70CB, ISOFORM G-RELATED"/>
    <property type="match status" value="1"/>
</dbReference>
<dbReference type="Gene3D" id="3.30.420.40">
    <property type="match status" value="1"/>
</dbReference>
<dbReference type="PANTHER" id="PTHR45639:SF34">
    <property type="entry name" value="CHAPERONE PROTEIN DNAK"/>
    <property type="match status" value="1"/>
</dbReference>
<evidence type="ECO:0000256" key="3">
    <source>
        <dbReference type="ARBA" id="ARBA00022840"/>
    </source>
</evidence>
<evidence type="ECO:0000313" key="4">
    <source>
        <dbReference type="EMBL" id="QCE12850.1"/>
    </source>
</evidence>
<protein>
    <submittedName>
        <fullName evidence="4">Heat shock a protein 5</fullName>
    </submittedName>
</protein>
<dbReference type="AlphaFoldDB" id="A0A4D6NGH2"/>
<dbReference type="Pfam" id="PF00012">
    <property type="entry name" value="HSP70"/>
    <property type="match status" value="1"/>
</dbReference>
<dbReference type="GO" id="GO:0140662">
    <property type="term" value="F:ATP-dependent protein folding chaperone"/>
    <property type="evidence" value="ECO:0007669"/>
    <property type="project" value="InterPro"/>
</dbReference>
<evidence type="ECO:0000256" key="1">
    <source>
        <dbReference type="ARBA" id="ARBA00007381"/>
    </source>
</evidence>
<dbReference type="EMBL" id="CP039354">
    <property type="protein sequence ID" value="QCE12850.1"/>
    <property type="molecule type" value="Genomic_DNA"/>
</dbReference>
<dbReference type="InterPro" id="IPR013126">
    <property type="entry name" value="Hsp_70_fam"/>
</dbReference>
<dbReference type="PRINTS" id="PR00301">
    <property type="entry name" value="HEATSHOCK70"/>
</dbReference>
<name>A0A4D6NGH2_VIGUN</name>
<dbReference type="GO" id="GO:0034663">
    <property type="term" value="C:endoplasmic reticulum chaperone complex"/>
    <property type="evidence" value="ECO:0007669"/>
    <property type="project" value="TreeGrafter"/>
</dbReference>
<dbReference type="GO" id="GO:0005524">
    <property type="term" value="F:ATP binding"/>
    <property type="evidence" value="ECO:0007669"/>
    <property type="project" value="UniProtKB-KW"/>
</dbReference>
<dbReference type="GO" id="GO:0030968">
    <property type="term" value="P:endoplasmic reticulum unfolded protein response"/>
    <property type="evidence" value="ECO:0007669"/>
    <property type="project" value="TreeGrafter"/>
</dbReference>
<dbReference type="InterPro" id="IPR018181">
    <property type="entry name" value="Heat_shock_70_CS"/>
</dbReference>
<keyword evidence="2" id="KW-0547">Nucleotide-binding</keyword>
<dbReference type="PROSITE" id="PS00297">
    <property type="entry name" value="HSP70_1"/>
    <property type="match status" value="1"/>
</dbReference>